<dbReference type="FunFam" id="3.30.70.270:FF:000001">
    <property type="entry name" value="Diguanylate cyclase domain protein"/>
    <property type="match status" value="1"/>
</dbReference>
<dbReference type="GO" id="GO:0043709">
    <property type="term" value="P:cell adhesion involved in single-species biofilm formation"/>
    <property type="evidence" value="ECO:0007669"/>
    <property type="project" value="TreeGrafter"/>
</dbReference>
<dbReference type="InterPro" id="IPR043128">
    <property type="entry name" value="Rev_trsase/Diguanyl_cyclase"/>
</dbReference>
<evidence type="ECO:0000313" key="4">
    <source>
        <dbReference type="EMBL" id="WIT13231.1"/>
    </source>
</evidence>
<dbReference type="SUPFAM" id="SSF48452">
    <property type="entry name" value="TPR-like"/>
    <property type="match status" value="1"/>
</dbReference>
<dbReference type="InterPro" id="IPR011990">
    <property type="entry name" value="TPR-like_helical_dom_sf"/>
</dbReference>
<dbReference type="CDD" id="cd01949">
    <property type="entry name" value="GGDEF"/>
    <property type="match status" value="1"/>
</dbReference>
<keyword evidence="5" id="KW-1185">Reference proteome</keyword>
<gene>
    <name evidence="4" type="ORF">PFX98_06365</name>
</gene>
<dbReference type="Gene3D" id="3.30.70.270">
    <property type="match status" value="1"/>
</dbReference>
<dbReference type="InterPro" id="IPR029787">
    <property type="entry name" value="Nucleotide_cyclase"/>
</dbReference>
<dbReference type="SMART" id="SM00267">
    <property type="entry name" value="GGDEF"/>
    <property type="match status" value="1"/>
</dbReference>
<dbReference type="InterPro" id="IPR050469">
    <property type="entry name" value="Diguanylate_Cyclase"/>
</dbReference>
<organism evidence="4 5">
    <name type="scientific">Paucibacter sediminis</name>
    <dbReference type="NCBI Taxonomy" id="3019553"/>
    <lineage>
        <taxon>Bacteria</taxon>
        <taxon>Pseudomonadati</taxon>
        <taxon>Pseudomonadota</taxon>
        <taxon>Betaproteobacteria</taxon>
        <taxon>Burkholderiales</taxon>
        <taxon>Sphaerotilaceae</taxon>
        <taxon>Roseateles</taxon>
    </lineage>
</organism>
<protein>
    <recommendedName>
        <fullName evidence="1">diguanylate cyclase</fullName>
        <ecNumber evidence="1">2.7.7.65</ecNumber>
    </recommendedName>
</protein>
<sequence>MADAGARAPGATPVGAACLRLALSLGLALGLQACQPPAAPVAPSASAPSAVGQLRGSSASWAALEQIERHDIALPRQDAEALQSLLEQLPAGSAERLEALSLRATLLANLGDRTGLDQILHELEQWPKEALRPAAQLAAKLARATQFSKNGELAAASQALAGLAAYRPGPVEAGLLWRAQLRLSKVMGDRGEMDEAINGGLAALKLAEGMDSHWRRAVSLANLSFAYFRAQQQERATATVAQALAEVQLDPDPATLNAVQTSRFIVYADQGDGRVALEAHAQALAAARQMKSDTLVSLALGNSADYYLRRGNYAKALQMAQESLVLARQTHDVPAETLARHNAGIAKIGLHRVEEGKREVMQAIAMDEQREATAYAADGWLELGSYLERAADLGGAIQAYHQARRLSDLVLREENRKAVLEAQARYDDEQRAKEIALLNHDNSLKEEQITARDLQLKLWGALGGCVLVSAALLSLAYRRVRKTNLALKNTNESLRIQSERDPLTGLANRRHFQAAIKRLADQGRLSGTVFLIDIDHFKRVNDVHGHAAGDSVLIEVAQRLRHTLREQDLVVRWGGEEFLIVVASRAADDARLLAQRLLDQIGQQAVQHGGQAIGVTASIGFASFPLAPHNLAVNWERAIDLVDTVMYMAKAHGRNRAYGIESMEADDEDSLQDLAGRMEAAWHEGRVQLCSLQGPQAEEAA</sequence>
<evidence type="ECO:0000259" key="3">
    <source>
        <dbReference type="PROSITE" id="PS50887"/>
    </source>
</evidence>
<dbReference type="GO" id="GO:0052621">
    <property type="term" value="F:diguanylate cyclase activity"/>
    <property type="evidence" value="ECO:0007669"/>
    <property type="project" value="UniProtKB-EC"/>
</dbReference>
<dbReference type="InterPro" id="IPR000160">
    <property type="entry name" value="GGDEF_dom"/>
</dbReference>
<dbReference type="EMBL" id="CP116346">
    <property type="protein sequence ID" value="WIT13231.1"/>
    <property type="molecule type" value="Genomic_DNA"/>
</dbReference>
<evidence type="ECO:0000313" key="5">
    <source>
        <dbReference type="Proteomes" id="UP001177769"/>
    </source>
</evidence>
<name>A0AA95NLF9_9BURK</name>
<dbReference type="SUPFAM" id="SSF55073">
    <property type="entry name" value="Nucleotide cyclase"/>
    <property type="match status" value="1"/>
</dbReference>
<dbReference type="EC" id="2.7.7.65" evidence="1"/>
<dbReference type="PROSITE" id="PS51257">
    <property type="entry name" value="PROKAR_LIPOPROTEIN"/>
    <property type="match status" value="1"/>
</dbReference>
<feature type="domain" description="GGDEF" evidence="3">
    <location>
        <begin position="525"/>
        <end position="662"/>
    </location>
</feature>
<dbReference type="Pfam" id="PF00990">
    <property type="entry name" value="GGDEF"/>
    <property type="match status" value="1"/>
</dbReference>
<dbReference type="SMART" id="SM00028">
    <property type="entry name" value="TPR"/>
    <property type="match status" value="2"/>
</dbReference>
<dbReference type="GO" id="GO:1902201">
    <property type="term" value="P:negative regulation of bacterial-type flagellum-dependent cell motility"/>
    <property type="evidence" value="ECO:0007669"/>
    <property type="project" value="TreeGrafter"/>
</dbReference>
<dbReference type="PROSITE" id="PS50887">
    <property type="entry name" value="GGDEF"/>
    <property type="match status" value="1"/>
</dbReference>
<dbReference type="KEGG" id="pais:PFX98_06365"/>
<comment type="catalytic activity">
    <reaction evidence="2">
        <text>2 GTP = 3',3'-c-di-GMP + 2 diphosphate</text>
        <dbReference type="Rhea" id="RHEA:24898"/>
        <dbReference type="ChEBI" id="CHEBI:33019"/>
        <dbReference type="ChEBI" id="CHEBI:37565"/>
        <dbReference type="ChEBI" id="CHEBI:58805"/>
        <dbReference type="EC" id="2.7.7.65"/>
    </reaction>
</comment>
<dbReference type="Gene3D" id="1.25.40.10">
    <property type="entry name" value="Tetratricopeptide repeat domain"/>
    <property type="match status" value="1"/>
</dbReference>
<dbReference type="InterPro" id="IPR019734">
    <property type="entry name" value="TPR_rpt"/>
</dbReference>
<dbReference type="PANTHER" id="PTHR45138:SF9">
    <property type="entry name" value="DIGUANYLATE CYCLASE DGCM-RELATED"/>
    <property type="match status" value="1"/>
</dbReference>
<dbReference type="NCBIfam" id="TIGR00254">
    <property type="entry name" value="GGDEF"/>
    <property type="match status" value="1"/>
</dbReference>
<dbReference type="PANTHER" id="PTHR45138">
    <property type="entry name" value="REGULATORY COMPONENTS OF SENSORY TRANSDUCTION SYSTEM"/>
    <property type="match status" value="1"/>
</dbReference>
<dbReference type="AlphaFoldDB" id="A0AA95NLF9"/>
<dbReference type="RefSeq" id="WP_285234341.1">
    <property type="nucleotide sequence ID" value="NZ_CP116346.1"/>
</dbReference>
<reference evidence="4" key="1">
    <citation type="submission" date="2023-01" db="EMBL/GenBank/DDBJ databases">
        <title>Whole genome sequence of Paucibacter sp. S2-9 isolated from pond sediment.</title>
        <authorList>
            <person name="Jung J.Y."/>
        </authorList>
    </citation>
    <scope>NUCLEOTIDE SEQUENCE</scope>
    <source>
        <strain evidence="4">S2-9</strain>
    </source>
</reference>
<dbReference type="Proteomes" id="UP001177769">
    <property type="component" value="Chromosome"/>
</dbReference>
<proteinExistence type="predicted"/>
<accession>A0AA95NLF9</accession>
<evidence type="ECO:0000256" key="1">
    <source>
        <dbReference type="ARBA" id="ARBA00012528"/>
    </source>
</evidence>
<evidence type="ECO:0000256" key="2">
    <source>
        <dbReference type="ARBA" id="ARBA00034247"/>
    </source>
</evidence>
<dbReference type="GO" id="GO:0005886">
    <property type="term" value="C:plasma membrane"/>
    <property type="evidence" value="ECO:0007669"/>
    <property type="project" value="TreeGrafter"/>
</dbReference>